<sequence length="129" mass="14114">MSLVIGIDPIEARIIDPLSVPLSTQESHKLSSVSYAAECLPLADILKATDSQTVDVLFLDAEGSEVAILDSYNFSAQPKIRVIVVEASDPRKYVELEQIFYRNGYVKTAVLGGDWVFAKLEDSAHVTAE</sequence>
<dbReference type="AlphaFoldDB" id="A0A7J6MKC1"/>
<dbReference type="InterPro" id="IPR006342">
    <property type="entry name" value="FkbM_mtfrase"/>
</dbReference>
<gene>
    <name evidence="2" type="ORF">FOL47_001014</name>
</gene>
<dbReference type="GO" id="GO:0031902">
    <property type="term" value="C:late endosome membrane"/>
    <property type="evidence" value="ECO:0007669"/>
    <property type="project" value="TreeGrafter"/>
</dbReference>
<reference evidence="2 3" key="1">
    <citation type="submission" date="2020-04" db="EMBL/GenBank/DDBJ databases">
        <title>Perkinsus chesapeaki whole genome sequence.</title>
        <authorList>
            <person name="Bogema D.R."/>
        </authorList>
    </citation>
    <scope>NUCLEOTIDE SEQUENCE [LARGE SCALE GENOMIC DNA]</scope>
    <source>
        <strain evidence="2">ATCC PRA-425</strain>
    </source>
</reference>
<dbReference type="PANTHER" id="PTHR34009:SF2">
    <property type="entry name" value="PROTEIN STAR"/>
    <property type="match status" value="1"/>
</dbReference>
<proteinExistence type="predicted"/>
<keyword evidence="3" id="KW-1185">Reference proteome</keyword>
<evidence type="ECO:0000313" key="2">
    <source>
        <dbReference type="EMBL" id="KAF4672003.1"/>
    </source>
</evidence>
<protein>
    <recommendedName>
        <fullName evidence="1">Methyltransferase FkbM domain-containing protein</fullName>
    </recommendedName>
</protein>
<dbReference type="PANTHER" id="PTHR34009">
    <property type="entry name" value="PROTEIN STAR"/>
    <property type="match status" value="1"/>
</dbReference>
<dbReference type="EMBL" id="JAAPAO010000122">
    <property type="protein sequence ID" value="KAF4672003.1"/>
    <property type="molecule type" value="Genomic_DNA"/>
</dbReference>
<dbReference type="GO" id="GO:0005886">
    <property type="term" value="C:plasma membrane"/>
    <property type="evidence" value="ECO:0007669"/>
    <property type="project" value="TreeGrafter"/>
</dbReference>
<dbReference type="GO" id="GO:0006888">
    <property type="term" value="P:endoplasmic reticulum to Golgi vesicle-mediated transport"/>
    <property type="evidence" value="ECO:0007669"/>
    <property type="project" value="TreeGrafter"/>
</dbReference>
<dbReference type="GO" id="GO:0005789">
    <property type="term" value="C:endoplasmic reticulum membrane"/>
    <property type="evidence" value="ECO:0007669"/>
    <property type="project" value="TreeGrafter"/>
</dbReference>
<dbReference type="OrthoDB" id="408322at2759"/>
<comment type="caution">
    <text evidence="2">The sequence shown here is derived from an EMBL/GenBank/DDBJ whole genome shotgun (WGS) entry which is preliminary data.</text>
</comment>
<accession>A0A7J6MKC1</accession>
<dbReference type="Proteomes" id="UP000591131">
    <property type="component" value="Unassembled WGS sequence"/>
</dbReference>
<dbReference type="Pfam" id="PF05050">
    <property type="entry name" value="Methyltransf_21"/>
    <property type="match status" value="1"/>
</dbReference>
<organism evidence="2 3">
    <name type="scientific">Perkinsus chesapeaki</name>
    <name type="common">Clam parasite</name>
    <name type="synonym">Perkinsus andrewsi</name>
    <dbReference type="NCBI Taxonomy" id="330153"/>
    <lineage>
        <taxon>Eukaryota</taxon>
        <taxon>Sar</taxon>
        <taxon>Alveolata</taxon>
        <taxon>Perkinsozoa</taxon>
        <taxon>Perkinsea</taxon>
        <taxon>Perkinsida</taxon>
        <taxon>Perkinsidae</taxon>
        <taxon>Perkinsus</taxon>
    </lineage>
</organism>
<dbReference type="InterPro" id="IPR053202">
    <property type="entry name" value="EGF_Rcpt_Signaling_Reg"/>
</dbReference>
<feature type="domain" description="Methyltransferase FkbM" evidence="1">
    <location>
        <begin position="31"/>
        <end position="105"/>
    </location>
</feature>
<evidence type="ECO:0000259" key="1">
    <source>
        <dbReference type="Pfam" id="PF05050"/>
    </source>
</evidence>
<name>A0A7J6MKC1_PERCH</name>
<evidence type="ECO:0000313" key="3">
    <source>
        <dbReference type="Proteomes" id="UP000591131"/>
    </source>
</evidence>
<dbReference type="GO" id="GO:0016197">
    <property type="term" value="P:endosomal transport"/>
    <property type="evidence" value="ECO:0007669"/>
    <property type="project" value="TreeGrafter"/>
</dbReference>
<dbReference type="GO" id="GO:0005794">
    <property type="term" value="C:Golgi apparatus"/>
    <property type="evidence" value="ECO:0007669"/>
    <property type="project" value="TreeGrafter"/>
</dbReference>